<protein>
    <submittedName>
        <fullName evidence="2">Uncharacterized protein</fullName>
    </submittedName>
</protein>
<evidence type="ECO:0000256" key="1">
    <source>
        <dbReference type="SAM" id="MobiDB-lite"/>
    </source>
</evidence>
<dbReference type="RefSeq" id="WP_135418867.1">
    <property type="nucleotide sequence ID" value="NZ_SRLB01000032.1"/>
</dbReference>
<evidence type="ECO:0000313" key="2">
    <source>
        <dbReference type="EMBL" id="TGD95167.1"/>
    </source>
</evidence>
<name>A0A4Z0NHL8_9HYPH</name>
<comment type="caution">
    <text evidence="2">The sequence shown here is derived from an EMBL/GenBank/DDBJ whole genome shotgun (WGS) entry which is preliminary data.</text>
</comment>
<gene>
    <name evidence="2" type="ORF">EU555_29040</name>
</gene>
<dbReference type="EMBL" id="SRLB01000032">
    <property type="protein sequence ID" value="TGD95167.1"/>
    <property type="molecule type" value="Genomic_DNA"/>
</dbReference>
<reference evidence="2 3" key="1">
    <citation type="submission" date="2019-04" db="EMBL/GenBank/DDBJ databases">
        <authorList>
            <person name="Feng G."/>
            <person name="Zhu H."/>
        </authorList>
    </citation>
    <scope>NUCLEOTIDE SEQUENCE [LARGE SCALE GENOMIC DNA]</scope>
    <source>
        <strain evidence="2 3">6HR-1</strain>
    </source>
</reference>
<feature type="region of interest" description="Disordered" evidence="1">
    <location>
        <begin position="94"/>
        <end position="153"/>
    </location>
</feature>
<evidence type="ECO:0000313" key="3">
    <source>
        <dbReference type="Proteomes" id="UP000297535"/>
    </source>
</evidence>
<sequence length="170" mass="18423">MPPFDLSRLRRDLKRRSAERAEAAGRRGHGSMALVREHLDTFEQLHRDGASWVDIAAALAAQGVMQGFGASLRPITGKRLTALVASVRRERVRRAAADRVRAQRSDLDRARHPAGEAPDPVPSSAVQPLALSSDLAAPHDPDGPDPLPSAEDMRLKALAAVQKLLRKDPA</sequence>
<organism evidence="2 3">
    <name type="scientific">Methylobacterium nonmethylotrophicum</name>
    <dbReference type="NCBI Taxonomy" id="1141884"/>
    <lineage>
        <taxon>Bacteria</taxon>
        <taxon>Pseudomonadati</taxon>
        <taxon>Pseudomonadota</taxon>
        <taxon>Alphaproteobacteria</taxon>
        <taxon>Hyphomicrobiales</taxon>
        <taxon>Methylobacteriaceae</taxon>
        <taxon>Methylobacterium</taxon>
    </lineage>
</organism>
<accession>A0A4Z0NHL8</accession>
<dbReference type="OrthoDB" id="8266096at2"/>
<feature type="compositionally biased region" description="Basic and acidic residues" evidence="1">
    <location>
        <begin position="94"/>
        <end position="114"/>
    </location>
</feature>
<keyword evidence="3" id="KW-1185">Reference proteome</keyword>
<dbReference type="Proteomes" id="UP000297535">
    <property type="component" value="Unassembled WGS sequence"/>
</dbReference>
<dbReference type="AlphaFoldDB" id="A0A4Z0NHL8"/>
<proteinExistence type="predicted"/>